<protein>
    <submittedName>
        <fullName evidence="1">Uncharacterized protein</fullName>
    </submittedName>
</protein>
<organism evidence="1">
    <name type="scientific">bioreactor metagenome</name>
    <dbReference type="NCBI Taxonomy" id="1076179"/>
    <lineage>
        <taxon>unclassified sequences</taxon>
        <taxon>metagenomes</taxon>
        <taxon>ecological metagenomes</taxon>
    </lineage>
</organism>
<gene>
    <name evidence="1" type="ORF">SDC9_64794</name>
</gene>
<accession>A0A644XQI7</accession>
<comment type="caution">
    <text evidence="1">The sequence shown here is derived from an EMBL/GenBank/DDBJ whole genome shotgun (WGS) entry which is preliminary data.</text>
</comment>
<evidence type="ECO:0000313" key="1">
    <source>
        <dbReference type="EMBL" id="MPM18385.1"/>
    </source>
</evidence>
<proteinExistence type="predicted"/>
<dbReference type="EMBL" id="VSSQ01002973">
    <property type="protein sequence ID" value="MPM18385.1"/>
    <property type="molecule type" value="Genomic_DNA"/>
</dbReference>
<sequence>MKKLLGILLILLGLMIPLSAGESPFPAATVYLVGQIEAKDLRIAVFNEEGEELSREDALLSFEFPNLEEWEVSRSLYFKYSAHLPRHTAGRLIFEVGNLALDEVNTLSTTLELASENLMTRVENGNTFNTTFLPGAQTDVPIGKLTVKLNKRADDVFTAGTYAGSFTINYTEGS</sequence>
<name>A0A644XQI7_9ZZZZ</name>
<dbReference type="AlphaFoldDB" id="A0A644XQI7"/>
<reference evidence="1" key="1">
    <citation type="submission" date="2019-08" db="EMBL/GenBank/DDBJ databases">
        <authorList>
            <person name="Kucharzyk K."/>
            <person name="Murdoch R.W."/>
            <person name="Higgins S."/>
            <person name="Loffler F."/>
        </authorList>
    </citation>
    <scope>NUCLEOTIDE SEQUENCE</scope>
</reference>